<dbReference type="PIRSF" id="PIRSF036704">
    <property type="entry name" value="UCP036704"/>
    <property type="match status" value="1"/>
</dbReference>
<dbReference type="PROSITE" id="PS51318">
    <property type="entry name" value="TAT"/>
    <property type="match status" value="1"/>
</dbReference>
<reference evidence="2 3" key="1">
    <citation type="journal article" date="2006" name="Nat. Biotechnol.">
        <title>Complete genome of the mutualistic, N2-fixing grass endophyte Azoarcus sp. strain BH72.</title>
        <authorList>
            <person name="Krause A."/>
            <person name="Ramakumar A."/>
            <person name="Bartels D."/>
            <person name="Battistoni F."/>
            <person name="Bekel T."/>
            <person name="Boch J."/>
            <person name="Boehm M."/>
            <person name="Friedrich F."/>
            <person name="Hurek T."/>
            <person name="Krause L."/>
            <person name="Linke B."/>
            <person name="McHardy A.C."/>
            <person name="Sarkar A."/>
            <person name="Schneiker S."/>
            <person name="Syed A.A."/>
            <person name="Thauer R."/>
            <person name="Vorhoelter F.-J."/>
            <person name="Weidner S."/>
            <person name="Puehler A."/>
            <person name="Reinhold-Hurek B."/>
            <person name="Kaiser O."/>
            <person name="Goesmann A."/>
        </authorList>
    </citation>
    <scope>NUCLEOTIDE SEQUENCE [LARGE SCALE GENOMIC DNA]</scope>
    <source>
        <strain evidence="2 3">BH72</strain>
    </source>
</reference>
<dbReference type="EMBL" id="AM406670">
    <property type="protein sequence ID" value="CAL96099.1"/>
    <property type="molecule type" value="Genomic_DNA"/>
</dbReference>
<keyword evidence="3" id="KW-1185">Reference proteome</keyword>
<gene>
    <name evidence="2" type="ordered locus">azo3483</name>
</gene>
<proteinExistence type="predicted"/>
<dbReference type="KEGG" id="azo:azo3483"/>
<feature type="region of interest" description="Disordered" evidence="1">
    <location>
        <begin position="58"/>
        <end position="78"/>
    </location>
</feature>
<evidence type="ECO:0000256" key="1">
    <source>
        <dbReference type="SAM" id="MobiDB-lite"/>
    </source>
</evidence>
<dbReference type="AlphaFoldDB" id="A1KB93"/>
<protein>
    <submittedName>
        <fullName evidence="2">Conserved hypothetical secreted protein</fullName>
    </submittedName>
</protein>
<sequence>MIWNRRENKDMSENKTKLSRRHFLLSLGAGGAAGAAAVATVASGGAAPVVEQAVKEAATDKQAGASEHARNYYRTARI</sequence>
<dbReference type="Proteomes" id="UP000002588">
    <property type="component" value="Chromosome"/>
</dbReference>
<dbReference type="STRING" id="62928.azo3483"/>
<evidence type="ECO:0000313" key="2">
    <source>
        <dbReference type="EMBL" id="CAL96099.1"/>
    </source>
</evidence>
<dbReference type="InterPro" id="IPR006311">
    <property type="entry name" value="TAT_signal"/>
</dbReference>
<dbReference type="eggNOG" id="ENOG5033G76">
    <property type="taxonomic scope" value="Bacteria"/>
</dbReference>
<dbReference type="HOGENOM" id="CLU_2614396_0_0_4"/>
<organism evidence="2 3">
    <name type="scientific">Azoarcus sp. (strain BH72)</name>
    <dbReference type="NCBI Taxonomy" id="418699"/>
    <lineage>
        <taxon>Bacteria</taxon>
        <taxon>Pseudomonadati</taxon>
        <taxon>Pseudomonadota</taxon>
        <taxon>Betaproteobacteria</taxon>
        <taxon>Rhodocyclales</taxon>
        <taxon>Zoogloeaceae</taxon>
        <taxon>Azoarcus</taxon>
    </lineage>
</organism>
<name>A1KB93_AZOSB</name>
<accession>A1KB93</accession>
<evidence type="ECO:0000313" key="3">
    <source>
        <dbReference type="Proteomes" id="UP000002588"/>
    </source>
</evidence>
<dbReference type="InterPro" id="IPR014177">
    <property type="entry name" value="Formate_DH_TAT-contain"/>
</dbReference>